<dbReference type="Proteomes" id="UP000000528">
    <property type="component" value="Chromosome"/>
</dbReference>
<protein>
    <submittedName>
        <fullName evidence="3">LIPOPROTEIN</fullName>
    </submittedName>
</protein>
<evidence type="ECO:0000256" key="2">
    <source>
        <dbReference type="SAM" id="SignalP"/>
    </source>
</evidence>
<sequence>MRKKILITLLAPIAIVPLAVVSCTYDSDIKSRKSEKGQNGNNQQAQPDPSKPNANGSGSGSNQITPPPSTEPEAPKTPESPKPEGDSKQPEGKDMQEMKPD</sequence>
<feature type="compositionally biased region" description="Basic and acidic residues" evidence="1">
    <location>
        <begin position="73"/>
        <end position="101"/>
    </location>
</feature>
<feature type="signal peptide" evidence="2">
    <location>
        <begin position="1"/>
        <end position="19"/>
    </location>
</feature>
<dbReference type="RefSeq" id="WP_010925220.1">
    <property type="nucleotide sequence ID" value="NC_002771.1"/>
</dbReference>
<keyword evidence="4" id="KW-1185">Reference proteome</keyword>
<accession>Q98QE7</accession>
<organism evidence="4">
    <name type="scientific">Mycoplasmopsis pulmonis (strain UAB CTIP)</name>
    <name type="common">Mycoplasma pulmonis</name>
    <dbReference type="NCBI Taxonomy" id="272635"/>
    <lineage>
        <taxon>Bacteria</taxon>
        <taxon>Bacillati</taxon>
        <taxon>Mycoplasmatota</taxon>
        <taxon>Mycoplasmoidales</taxon>
        <taxon>Metamycoplasmataceae</taxon>
        <taxon>Mycoplasmopsis</taxon>
    </lineage>
</organism>
<dbReference type="AlphaFoldDB" id="Q98QE7"/>
<feature type="region of interest" description="Disordered" evidence="1">
    <location>
        <begin position="31"/>
        <end position="101"/>
    </location>
</feature>
<feature type="chain" id="PRO_5004323504" evidence="2">
    <location>
        <begin position="20"/>
        <end position="101"/>
    </location>
</feature>
<feature type="compositionally biased region" description="Polar residues" evidence="1">
    <location>
        <begin position="37"/>
        <end position="64"/>
    </location>
</feature>
<proteinExistence type="predicted"/>
<dbReference type="PROSITE" id="PS51257">
    <property type="entry name" value="PROKAR_LIPOPROTEIN"/>
    <property type="match status" value="1"/>
</dbReference>
<evidence type="ECO:0000313" key="3">
    <source>
        <dbReference type="EMBL" id="CAC13592.1"/>
    </source>
</evidence>
<keyword evidence="2" id="KW-0732">Signal</keyword>
<evidence type="ECO:0000256" key="1">
    <source>
        <dbReference type="SAM" id="MobiDB-lite"/>
    </source>
</evidence>
<name>Q98QE7_MYCPU</name>
<reference evidence="3 4" key="1">
    <citation type="journal article" date="2001" name="Nucleic Acids Res.">
        <title>The complete genome sequence of the murine respiratory pathogen Mycoplasma pulmonis.</title>
        <authorList>
            <person name="Chambaud I."/>
            <person name="Heilig R."/>
            <person name="Ferris S."/>
            <person name="Barbe V."/>
            <person name="Samson D."/>
            <person name="Galisson F."/>
            <person name="Moszer I."/>
            <person name="Dybvig K."/>
            <person name="Wroblewski H."/>
            <person name="Viari A."/>
            <person name="Rocha E.P.C."/>
            <person name="Blanchard A."/>
        </authorList>
    </citation>
    <scope>NUCLEOTIDE SEQUENCE [LARGE SCALE GENOMIC DNA]</scope>
    <source>
        <strain evidence="3 4">UAB CTIP</strain>
    </source>
</reference>
<dbReference type="PIR" id="C90564">
    <property type="entry name" value="C90564"/>
</dbReference>
<gene>
    <name evidence="3" type="ordered locus">MYPU_4190</name>
</gene>
<dbReference type="HOGENOM" id="CLU_2288454_0_0_14"/>
<dbReference type="EMBL" id="AL445564">
    <property type="protein sequence ID" value="CAC13592.1"/>
    <property type="molecule type" value="Genomic_DNA"/>
</dbReference>
<dbReference type="BioCyc" id="MPUL272635:G1GT6-424-MONOMER"/>
<dbReference type="KEGG" id="mpu:MYPU_4190"/>
<keyword evidence="3" id="KW-0449">Lipoprotein</keyword>
<evidence type="ECO:0000313" key="4">
    <source>
        <dbReference type="Proteomes" id="UP000000528"/>
    </source>
</evidence>